<evidence type="ECO:0000313" key="3">
    <source>
        <dbReference type="Proteomes" id="UP000731465"/>
    </source>
</evidence>
<dbReference type="Proteomes" id="UP000731465">
    <property type="component" value="Unassembled WGS sequence"/>
</dbReference>
<name>A0ABS7DI90_9GAMM</name>
<proteinExistence type="predicted"/>
<evidence type="ECO:0000313" key="2">
    <source>
        <dbReference type="EMBL" id="MBW7570256.1"/>
    </source>
</evidence>
<reference evidence="2 3" key="1">
    <citation type="submission" date="2021-03" db="EMBL/GenBank/DDBJ databases">
        <title>Succinivibrio sp. nov. isolated from feces of cow.</title>
        <authorList>
            <person name="Choi J.-Y."/>
        </authorList>
    </citation>
    <scope>NUCLEOTIDE SEQUENCE [LARGE SCALE GENOMIC DNA]</scope>
    <source>
        <strain evidence="2 3">AGMB01872</strain>
    </source>
</reference>
<evidence type="ECO:0000256" key="1">
    <source>
        <dbReference type="SAM" id="MobiDB-lite"/>
    </source>
</evidence>
<gene>
    <name evidence="2" type="ORF">J5V48_05035</name>
</gene>
<keyword evidence="3" id="KW-1185">Reference proteome</keyword>
<organism evidence="2 3">
    <name type="scientific">Succinivibrio faecicola</name>
    <dbReference type="NCBI Taxonomy" id="2820300"/>
    <lineage>
        <taxon>Bacteria</taxon>
        <taxon>Pseudomonadati</taxon>
        <taxon>Pseudomonadota</taxon>
        <taxon>Gammaproteobacteria</taxon>
        <taxon>Aeromonadales</taxon>
        <taxon>Succinivibrionaceae</taxon>
        <taxon>Succinivibrio</taxon>
    </lineage>
</organism>
<comment type="caution">
    <text evidence="2">The sequence shown here is derived from an EMBL/GenBank/DDBJ whole genome shotgun (WGS) entry which is preliminary data.</text>
</comment>
<dbReference type="EMBL" id="JAGFNY010000013">
    <property type="protein sequence ID" value="MBW7570256.1"/>
    <property type="molecule type" value="Genomic_DNA"/>
</dbReference>
<protein>
    <submittedName>
        <fullName evidence="2">Uncharacterized protein</fullName>
    </submittedName>
</protein>
<sequence>MSFNSSNNFSHQWFSSKQSSFPFDFASSDIFLKAVKYSNETELSFKRFCETRAGSSLKPFDLGCSKLSNILKNVALEGNISKIAEMDCFMVGLCSYLEMCMHNGDRARQEGALNNFSKQIDCLKGIKRFCANYKTYESYIPQIQAAVPGVDRQFAQGLPLDSVHRSLNSIIASLRNMNFANYLSPEYSELLNTRETSLKRAKALHAQQQIAFMDRYSADFPIDSQSEIFLNKRDALVKSIDSVLEKTALALSAKGDKSQELNSSKKTKSSPDIER</sequence>
<dbReference type="RefSeq" id="WP_219937478.1">
    <property type="nucleotide sequence ID" value="NZ_JAGFNY010000013.1"/>
</dbReference>
<accession>A0ABS7DI90</accession>
<feature type="region of interest" description="Disordered" evidence="1">
    <location>
        <begin position="253"/>
        <end position="275"/>
    </location>
</feature>